<proteinExistence type="predicted"/>
<dbReference type="OrthoDB" id="675330at2"/>
<dbReference type="AlphaFoldDB" id="A0A1M6GW62"/>
<evidence type="ECO:0000313" key="2">
    <source>
        <dbReference type="Proteomes" id="UP000184488"/>
    </source>
</evidence>
<keyword evidence="2" id="KW-1185">Reference proteome</keyword>
<dbReference type="Proteomes" id="UP000184488">
    <property type="component" value="Unassembled WGS sequence"/>
</dbReference>
<evidence type="ECO:0008006" key="3">
    <source>
        <dbReference type="Google" id="ProtNLM"/>
    </source>
</evidence>
<name>A0A1M6GW62_9FLAO</name>
<organism evidence="1 2">
    <name type="scientific">Flavobacterium terrae</name>
    <dbReference type="NCBI Taxonomy" id="415425"/>
    <lineage>
        <taxon>Bacteria</taxon>
        <taxon>Pseudomonadati</taxon>
        <taxon>Bacteroidota</taxon>
        <taxon>Flavobacteriia</taxon>
        <taxon>Flavobacteriales</taxon>
        <taxon>Flavobacteriaceae</taxon>
        <taxon>Flavobacterium</taxon>
    </lineage>
</organism>
<dbReference type="RefSeq" id="WP_084127256.1">
    <property type="nucleotide sequence ID" value="NZ_FQZI01000006.1"/>
</dbReference>
<accession>A0A1M6GW62</accession>
<gene>
    <name evidence="1" type="ORF">SAMN05444363_2761</name>
</gene>
<reference evidence="2" key="1">
    <citation type="submission" date="2016-11" db="EMBL/GenBank/DDBJ databases">
        <authorList>
            <person name="Varghese N."/>
            <person name="Submissions S."/>
        </authorList>
    </citation>
    <scope>NUCLEOTIDE SEQUENCE [LARGE SCALE GENOMIC DNA]</scope>
    <source>
        <strain evidence="2">DSM 18829</strain>
    </source>
</reference>
<dbReference type="EMBL" id="FQZI01000006">
    <property type="protein sequence ID" value="SHJ14134.1"/>
    <property type="molecule type" value="Genomic_DNA"/>
</dbReference>
<protein>
    <recommendedName>
        <fullName evidence="3">LTXXQ motif family protein</fullName>
    </recommendedName>
</protein>
<sequence length="148" mass="17975">MKQFITILFLLFPTLIFSQEMDEKIERIKALRVAYISDRLELTPEEAQKFWPLFNQFDDKQTELNREKRKLMFKLRPENAANLSEKESAQLIDEDERLETEIQNNKRQLARNLQGVIPNQKILILRQIEIEFKQKLLKQIKDRRRFRN</sequence>
<evidence type="ECO:0000313" key="1">
    <source>
        <dbReference type="EMBL" id="SHJ14134.1"/>
    </source>
</evidence>
<dbReference type="STRING" id="415425.SAMN05444363_2761"/>